<evidence type="ECO:0000256" key="8">
    <source>
        <dbReference type="ARBA" id="ARBA00023136"/>
    </source>
</evidence>
<feature type="transmembrane region" description="Helical" evidence="9">
    <location>
        <begin position="172"/>
        <end position="198"/>
    </location>
</feature>
<feature type="transmembrane region" description="Helical" evidence="9">
    <location>
        <begin position="345"/>
        <end position="367"/>
    </location>
</feature>
<dbReference type="Proteomes" id="UP000664521">
    <property type="component" value="Unassembled WGS sequence"/>
</dbReference>
<protein>
    <recommendedName>
        <fullName evidence="12">GPI transamidase component PIG-U</fullName>
    </recommendedName>
</protein>
<keyword evidence="5 9" id="KW-0812">Transmembrane</keyword>
<sequence>MVLDRRKIGLFGAAAVLRLVLFVAFPSLPKLLAGRVEISTPITSFKRLQEGLFLYTHNVSPYDGGIFHQAPLLLPLFGLIPTAAFAPLTSLLYILLDLLSAEALAQIADSGESRQTRLYKSPRRDLSWDGATVGAAYLFNPLTIAACLGRPTSLFTNCALLYAIAKACERRAFMAMVALGLASYLSLYPALFLPPLIILCFDARYKTGNQVPSVLSFALTHTIAFLGSIACFLLESFLLTGGSWEFISSTYGVHLLLPDLTPNVGLWWYFFIEMFDSFREFFLGVFWLHLGGYVGGLCVRLRTQPLFVITTLLGLCAIFKPYPSISDTALYLSLLPCYRHIFPLMRYTFFALATLLYASLLGPAFYYLWIYAGSGNANFFYAITLVWSLGLSVIVSDSLFAVLRDEWEVERPEMKGKDVRQI</sequence>
<dbReference type="OrthoDB" id="549017at2759"/>
<evidence type="ECO:0000256" key="4">
    <source>
        <dbReference type="ARBA" id="ARBA00022502"/>
    </source>
</evidence>
<feature type="transmembrane region" description="Helical" evidence="9">
    <location>
        <begin position="218"/>
        <end position="239"/>
    </location>
</feature>
<feature type="transmembrane region" description="Helical" evidence="9">
    <location>
        <begin position="251"/>
        <end position="269"/>
    </location>
</feature>
<proteinExistence type="inferred from homology"/>
<keyword evidence="4" id="KW-0337">GPI-anchor biosynthesis</keyword>
<evidence type="ECO:0000256" key="2">
    <source>
        <dbReference type="ARBA" id="ARBA00004687"/>
    </source>
</evidence>
<accession>A0A8H3IXQ5</accession>
<evidence type="ECO:0000313" key="11">
    <source>
        <dbReference type="Proteomes" id="UP000664521"/>
    </source>
</evidence>
<organism evidence="10 11">
    <name type="scientific">Heterodermia speciosa</name>
    <dbReference type="NCBI Taxonomy" id="116794"/>
    <lineage>
        <taxon>Eukaryota</taxon>
        <taxon>Fungi</taxon>
        <taxon>Dikarya</taxon>
        <taxon>Ascomycota</taxon>
        <taxon>Pezizomycotina</taxon>
        <taxon>Lecanoromycetes</taxon>
        <taxon>OSLEUM clade</taxon>
        <taxon>Lecanoromycetidae</taxon>
        <taxon>Caliciales</taxon>
        <taxon>Physciaceae</taxon>
        <taxon>Heterodermia</taxon>
    </lineage>
</organism>
<evidence type="ECO:0000256" key="1">
    <source>
        <dbReference type="ARBA" id="ARBA00004477"/>
    </source>
</evidence>
<evidence type="ECO:0000256" key="5">
    <source>
        <dbReference type="ARBA" id="ARBA00022692"/>
    </source>
</evidence>
<evidence type="ECO:0008006" key="12">
    <source>
        <dbReference type="Google" id="ProtNLM"/>
    </source>
</evidence>
<keyword evidence="7 9" id="KW-1133">Transmembrane helix</keyword>
<dbReference type="PANTHER" id="PTHR13121:SF0">
    <property type="entry name" value="PHOSPHATIDYLINOSITOL GLYCAN ANCHOR BIOSYNTHESIS CLASS U PROTEIN"/>
    <property type="match status" value="1"/>
</dbReference>
<evidence type="ECO:0000256" key="6">
    <source>
        <dbReference type="ARBA" id="ARBA00022824"/>
    </source>
</evidence>
<dbReference type="UniPathway" id="UPA00196"/>
<keyword evidence="11" id="KW-1185">Reference proteome</keyword>
<evidence type="ECO:0000256" key="7">
    <source>
        <dbReference type="ARBA" id="ARBA00022989"/>
    </source>
</evidence>
<evidence type="ECO:0000256" key="3">
    <source>
        <dbReference type="ARBA" id="ARBA00010026"/>
    </source>
</evidence>
<keyword evidence="6" id="KW-0256">Endoplasmic reticulum</keyword>
<dbReference type="EMBL" id="CAJPDS010000064">
    <property type="protein sequence ID" value="CAF9932750.1"/>
    <property type="molecule type" value="Genomic_DNA"/>
</dbReference>
<reference evidence="10" key="1">
    <citation type="submission" date="2021-03" db="EMBL/GenBank/DDBJ databases">
        <authorList>
            <person name="Tagirdzhanova G."/>
        </authorList>
    </citation>
    <scope>NUCLEOTIDE SEQUENCE</scope>
</reference>
<feature type="transmembrane region" description="Helical" evidence="9">
    <location>
        <begin position="306"/>
        <end position="325"/>
    </location>
</feature>
<dbReference type="PANTHER" id="PTHR13121">
    <property type="entry name" value="GPI TRANSAMIDASE COMPONENT PIG-U"/>
    <property type="match status" value="1"/>
</dbReference>
<name>A0A8H3IXQ5_9LECA</name>
<evidence type="ECO:0000313" key="10">
    <source>
        <dbReference type="EMBL" id="CAF9932750.1"/>
    </source>
</evidence>
<comment type="similarity">
    <text evidence="3">Belongs to the PIGU family.</text>
</comment>
<evidence type="ECO:0000256" key="9">
    <source>
        <dbReference type="SAM" id="Phobius"/>
    </source>
</evidence>
<dbReference type="InterPro" id="IPR009600">
    <property type="entry name" value="PIG-U"/>
</dbReference>
<gene>
    <name evidence="10" type="ORF">HETSPECPRED_008444</name>
</gene>
<dbReference type="Pfam" id="PF06728">
    <property type="entry name" value="PIG-U"/>
    <property type="match status" value="1"/>
</dbReference>
<feature type="transmembrane region" description="Helical" evidence="9">
    <location>
        <begin position="379"/>
        <end position="403"/>
    </location>
</feature>
<keyword evidence="8 9" id="KW-0472">Membrane</keyword>
<dbReference type="GO" id="GO:0006506">
    <property type="term" value="P:GPI anchor biosynthetic process"/>
    <property type="evidence" value="ECO:0007669"/>
    <property type="project" value="UniProtKB-UniPathway"/>
</dbReference>
<comment type="pathway">
    <text evidence="2">Glycolipid biosynthesis; glycosylphosphatidylinositol-anchor biosynthesis.</text>
</comment>
<dbReference type="GO" id="GO:0016255">
    <property type="term" value="P:attachment of GPI anchor to protein"/>
    <property type="evidence" value="ECO:0007669"/>
    <property type="project" value="InterPro"/>
</dbReference>
<comment type="subcellular location">
    <subcellularLocation>
        <location evidence="1">Endoplasmic reticulum membrane</location>
        <topology evidence="1">Multi-pass membrane protein</topology>
    </subcellularLocation>
</comment>
<comment type="caution">
    <text evidence="10">The sequence shown here is derived from an EMBL/GenBank/DDBJ whole genome shotgun (WGS) entry which is preliminary data.</text>
</comment>
<dbReference type="GO" id="GO:0042765">
    <property type="term" value="C:GPI-anchor transamidase complex"/>
    <property type="evidence" value="ECO:0007669"/>
    <property type="project" value="InterPro"/>
</dbReference>
<dbReference type="AlphaFoldDB" id="A0A8H3IXQ5"/>
<feature type="transmembrane region" description="Helical" evidence="9">
    <location>
        <begin position="281"/>
        <end position="299"/>
    </location>
</feature>
<feature type="transmembrane region" description="Helical" evidence="9">
    <location>
        <begin position="72"/>
        <end position="96"/>
    </location>
</feature>